<dbReference type="SFLD" id="SFLDS00005">
    <property type="entry name" value="Isoprenoid_Synthase_Type_I"/>
    <property type="match status" value="1"/>
</dbReference>
<dbReference type="OrthoDB" id="26738at2157"/>
<protein>
    <submittedName>
        <fullName evidence="4">Polyprenyl synthetase family protein</fullName>
    </submittedName>
</protein>
<evidence type="ECO:0000256" key="2">
    <source>
        <dbReference type="ARBA" id="ARBA00022842"/>
    </source>
</evidence>
<proteinExistence type="inferred from homology"/>
<dbReference type="GO" id="GO:0004659">
    <property type="term" value="F:prenyltransferase activity"/>
    <property type="evidence" value="ECO:0007669"/>
    <property type="project" value="InterPro"/>
</dbReference>
<comment type="similarity">
    <text evidence="3">Belongs to the FPP/GGPP synthase family.</text>
</comment>
<dbReference type="Pfam" id="PF00348">
    <property type="entry name" value="polyprenyl_synt"/>
    <property type="match status" value="1"/>
</dbReference>
<evidence type="ECO:0000256" key="3">
    <source>
        <dbReference type="RuleBase" id="RU004466"/>
    </source>
</evidence>
<dbReference type="PANTHER" id="PTHR12001">
    <property type="entry name" value="GERANYLGERANYL PYROPHOSPHATE SYNTHASE"/>
    <property type="match status" value="1"/>
</dbReference>
<reference evidence="4 5" key="1">
    <citation type="submission" date="2019-12" db="EMBL/GenBank/DDBJ databases">
        <title>Isolation and characterization of three novel carbon monoxide-oxidizing members of Halobacteria from salione crusts and soils.</title>
        <authorList>
            <person name="Myers M.R."/>
            <person name="King G.M."/>
        </authorList>
    </citation>
    <scope>NUCLEOTIDE SEQUENCE [LARGE SCALE GENOMIC DNA]</scope>
    <source>
        <strain evidence="4 5">PCN9</strain>
    </source>
</reference>
<keyword evidence="2" id="KW-0460">Magnesium</keyword>
<dbReference type="PANTHER" id="PTHR12001:SF44">
    <property type="entry name" value="GERANYLGERANYL PYROPHOSPHATE SYNTHASE"/>
    <property type="match status" value="1"/>
</dbReference>
<dbReference type="Gene3D" id="1.10.600.10">
    <property type="entry name" value="Farnesyl Diphosphate Synthase"/>
    <property type="match status" value="1"/>
</dbReference>
<comment type="caution">
    <text evidence="4">The sequence shown here is derived from an EMBL/GenBank/DDBJ whole genome shotgun (WGS) entry which is preliminary data.</text>
</comment>
<dbReference type="InterPro" id="IPR033749">
    <property type="entry name" value="Polyprenyl_synt_CS"/>
</dbReference>
<keyword evidence="5" id="KW-1185">Reference proteome</keyword>
<organism evidence="4 5">
    <name type="scientific">Halobacterium bonnevillei</name>
    <dbReference type="NCBI Taxonomy" id="2692200"/>
    <lineage>
        <taxon>Archaea</taxon>
        <taxon>Methanobacteriati</taxon>
        <taxon>Methanobacteriota</taxon>
        <taxon>Stenosarchaea group</taxon>
        <taxon>Halobacteria</taxon>
        <taxon>Halobacteriales</taxon>
        <taxon>Halobacteriaceae</taxon>
        <taxon>Halobacterium</taxon>
    </lineage>
</organism>
<dbReference type="SUPFAM" id="SSF48576">
    <property type="entry name" value="Terpenoid synthases"/>
    <property type="match status" value="1"/>
</dbReference>
<accession>A0A6B0SQD3</accession>
<dbReference type="PROSITE" id="PS00723">
    <property type="entry name" value="POLYPRENYL_SYNTHASE_1"/>
    <property type="match status" value="1"/>
</dbReference>
<keyword evidence="1" id="KW-0479">Metal-binding</keyword>
<dbReference type="RefSeq" id="WP_159527186.1">
    <property type="nucleotide sequence ID" value="NZ_WUUU01000146.1"/>
</dbReference>
<dbReference type="GO" id="GO:0046872">
    <property type="term" value="F:metal ion binding"/>
    <property type="evidence" value="ECO:0007669"/>
    <property type="project" value="UniProtKB-KW"/>
</dbReference>
<dbReference type="GO" id="GO:0008299">
    <property type="term" value="P:isoprenoid biosynthetic process"/>
    <property type="evidence" value="ECO:0007669"/>
    <property type="project" value="InterPro"/>
</dbReference>
<sequence length="354" mass="38880">MREALSEWRPRIDEEIARLLPRTLSAGDVAEQFGSPRFEYDEAALTAALTEPVWDLLDRGGKRWRPVLFLLAAEGFGGDPESLLPYAAIPEILHTGTIIVDDVEDGATLRRGEPAVHRKYGTDVALNAGNALYFVPLKVLTDDPGGLPAETRLRAFDMLTHELNRTHLGQGTDIRWHNGERVDMTEAEYLEMCACKTGCLGRIAARLAAIVTEQDEAAEAHVADYAESLSIAFQIADDVLDVEHTLDGDGDFGKAFGNDIREGKRTLMVIHAVQAASEPAAARLREILTADEASDKDVLDAIDILQATDSVEYARERALELAADARSHLDAVAMRDEQADQLAAFTEYVVEREI</sequence>
<dbReference type="SFLD" id="SFLDG01017">
    <property type="entry name" value="Polyprenyl_Transferase_Like"/>
    <property type="match status" value="1"/>
</dbReference>
<evidence type="ECO:0000313" key="5">
    <source>
        <dbReference type="Proteomes" id="UP000471521"/>
    </source>
</evidence>
<evidence type="ECO:0000313" key="4">
    <source>
        <dbReference type="EMBL" id="MXR21743.1"/>
    </source>
</evidence>
<dbReference type="Proteomes" id="UP000471521">
    <property type="component" value="Unassembled WGS sequence"/>
</dbReference>
<gene>
    <name evidence="4" type="ORF">GRX66_14430</name>
</gene>
<dbReference type="CDD" id="cd00685">
    <property type="entry name" value="Trans_IPPS_HT"/>
    <property type="match status" value="1"/>
</dbReference>
<evidence type="ECO:0000256" key="1">
    <source>
        <dbReference type="ARBA" id="ARBA00022723"/>
    </source>
</evidence>
<dbReference type="InterPro" id="IPR008949">
    <property type="entry name" value="Isoprenoid_synthase_dom_sf"/>
</dbReference>
<name>A0A6B0SQD3_9EURY</name>
<dbReference type="InterPro" id="IPR000092">
    <property type="entry name" value="Polyprenyl_synt"/>
</dbReference>
<keyword evidence="3" id="KW-0808">Transferase</keyword>
<dbReference type="EMBL" id="WUUU01000146">
    <property type="protein sequence ID" value="MXR21743.1"/>
    <property type="molecule type" value="Genomic_DNA"/>
</dbReference>
<dbReference type="AlphaFoldDB" id="A0A6B0SQD3"/>